<proteinExistence type="predicted"/>
<evidence type="ECO:0000313" key="15">
    <source>
        <dbReference type="EMBL" id="AEV34326.1"/>
    </source>
</evidence>
<evidence type="ECO:0000256" key="8">
    <source>
        <dbReference type="ARBA" id="ARBA00022968"/>
    </source>
</evidence>
<dbReference type="GO" id="GO:0016020">
    <property type="term" value="C:membrane"/>
    <property type="evidence" value="ECO:0007669"/>
    <property type="project" value="InterPro"/>
</dbReference>
<keyword evidence="12" id="KW-1015">Disulfide bond</keyword>
<keyword evidence="13" id="KW-0325">Glycoprotein</keyword>
<dbReference type="PANTHER" id="PTHR46025:SF3">
    <property type="entry name" value="XYLOSYLTRANSFERASE OXT"/>
    <property type="match status" value="1"/>
</dbReference>
<evidence type="ECO:0000256" key="11">
    <source>
        <dbReference type="ARBA" id="ARBA00023136"/>
    </source>
</evidence>
<dbReference type="InterPro" id="IPR003406">
    <property type="entry name" value="Glyco_trans_14"/>
</dbReference>
<organism evidence="15 16">
    <name type="scientific">Owenweeksia hongkongensis (strain DSM 17368 / CIP 108786 / JCM 12287 / NRRL B-23963 / UST20020801)</name>
    <dbReference type="NCBI Taxonomy" id="926562"/>
    <lineage>
        <taxon>Bacteria</taxon>
        <taxon>Pseudomonadati</taxon>
        <taxon>Bacteroidota</taxon>
        <taxon>Flavobacteriia</taxon>
        <taxon>Flavobacteriales</taxon>
        <taxon>Owenweeksiaceae</taxon>
        <taxon>Owenweeksia</taxon>
    </lineage>
</organism>
<evidence type="ECO:0000256" key="6">
    <source>
        <dbReference type="ARBA" id="ARBA00022723"/>
    </source>
</evidence>
<keyword evidence="9" id="KW-1133">Transmembrane helix</keyword>
<dbReference type="AlphaFoldDB" id="G8R512"/>
<keyword evidence="16" id="KW-1185">Reference proteome</keyword>
<keyword evidence="7" id="KW-0256">Endoplasmic reticulum</keyword>
<evidence type="ECO:0000256" key="13">
    <source>
        <dbReference type="ARBA" id="ARBA00023180"/>
    </source>
</evidence>
<keyword evidence="5" id="KW-0812">Transmembrane</keyword>
<dbReference type="InterPro" id="IPR043538">
    <property type="entry name" value="XYLT"/>
</dbReference>
<dbReference type="GO" id="GO:0050650">
    <property type="term" value="P:chondroitin sulfate proteoglycan biosynthetic process"/>
    <property type="evidence" value="ECO:0007669"/>
    <property type="project" value="TreeGrafter"/>
</dbReference>
<dbReference type="OrthoDB" id="7943907at2"/>
<dbReference type="GO" id="GO:0030158">
    <property type="term" value="F:protein xylosyltransferase activity"/>
    <property type="evidence" value="ECO:0007669"/>
    <property type="project" value="InterPro"/>
</dbReference>
<dbReference type="STRING" id="926562.Oweho_3376"/>
<evidence type="ECO:0000256" key="9">
    <source>
        <dbReference type="ARBA" id="ARBA00022989"/>
    </source>
</evidence>
<dbReference type="HOGENOM" id="CLU_032341_0_1_10"/>
<dbReference type="RefSeq" id="WP_014203673.1">
    <property type="nucleotide sequence ID" value="NC_016599.1"/>
</dbReference>
<evidence type="ECO:0000256" key="5">
    <source>
        <dbReference type="ARBA" id="ARBA00022692"/>
    </source>
</evidence>
<keyword evidence="11" id="KW-0472">Membrane</keyword>
<dbReference type="EMBL" id="CP003156">
    <property type="protein sequence ID" value="AEV34326.1"/>
    <property type="molecule type" value="Genomic_DNA"/>
</dbReference>
<name>G8R512_OWEHD</name>
<sequence>MKIAYLLLVHKNADQVNRLIDRLADGDNGIFIHVDKKSDIHKDINKLPNTHFVKHRIKGEWGGYSLIEATMALFDLALACSENYDYYILLSGQDYPLKSNAFIKKFLIQNRGKEFFKIREMPYHHWVKQRGGFDRIEIYYPKWILGNTRKKWIIRNLYVQLCKALGFLKKRQFFKKYYGISQWFAISRNAVEYIYKYSQENVDALKFFKNSLIPDEIFFSTIIMNSHFKDKVEPTDLKLVDWTTGPEMPLIWKEEHISRIINSEALFARKFDMDIDSKVLDQIDKELLGVCC</sequence>
<accession>G8R512</accession>
<dbReference type="Pfam" id="PF02485">
    <property type="entry name" value="Branch"/>
    <property type="match status" value="1"/>
</dbReference>
<comment type="subcellular location">
    <subcellularLocation>
        <location evidence="2">Endoplasmic reticulum membrane</location>
        <topology evidence="2">Single-pass type II membrane protein</topology>
    </subcellularLocation>
    <subcellularLocation>
        <location evidence="1">Golgi apparatus membrane</location>
        <topology evidence="1">Single-pass type II membrane protein</topology>
    </subcellularLocation>
</comment>
<dbReference type="PANTHER" id="PTHR46025">
    <property type="entry name" value="XYLOSYLTRANSFERASE OXT"/>
    <property type="match status" value="1"/>
</dbReference>
<evidence type="ECO:0000256" key="2">
    <source>
        <dbReference type="ARBA" id="ARBA00004648"/>
    </source>
</evidence>
<evidence type="ECO:0000256" key="7">
    <source>
        <dbReference type="ARBA" id="ARBA00022824"/>
    </source>
</evidence>
<dbReference type="eggNOG" id="COG0463">
    <property type="taxonomic scope" value="Bacteria"/>
</dbReference>
<evidence type="ECO:0000256" key="12">
    <source>
        <dbReference type="ARBA" id="ARBA00023157"/>
    </source>
</evidence>
<keyword evidence="10" id="KW-0333">Golgi apparatus</keyword>
<evidence type="ECO:0000256" key="4">
    <source>
        <dbReference type="ARBA" id="ARBA00022679"/>
    </source>
</evidence>
<evidence type="ECO:0000256" key="1">
    <source>
        <dbReference type="ARBA" id="ARBA00004323"/>
    </source>
</evidence>
<dbReference type="KEGG" id="oho:Oweho_3376"/>
<dbReference type="Proteomes" id="UP000005631">
    <property type="component" value="Chromosome"/>
</dbReference>
<keyword evidence="3 15" id="KW-0328">Glycosyltransferase</keyword>
<evidence type="ECO:0000256" key="3">
    <source>
        <dbReference type="ARBA" id="ARBA00022676"/>
    </source>
</evidence>
<evidence type="ECO:0000256" key="14">
    <source>
        <dbReference type="ARBA" id="ARBA00042865"/>
    </source>
</evidence>
<dbReference type="GO" id="GO:0015012">
    <property type="term" value="P:heparan sulfate proteoglycan biosynthetic process"/>
    <property type="evidence" value="ECO:0007669"/>
    <property type="project" value="TreeGrafter"/>
</dbReference>
<evidence type="ECO:0000313" key="16">
    <source>
        <dbReference type="Proteomes" id="UP000005631"/>
    </source>
</evidence>
<protein>
    <recommendedName>
        <fullName evidence="14">Peptide O-xylosyltransferase</fullName>
    </recommendedName>
</protein>
<keyword evidence="4 15" id="KW-0808">Transferase</keyword>
<keyword evidence="6" id="KW-0479">Metal-binding</keyword>
<gene>
    <name evidence="15" type="ordered locus">Oweho_3376</name>
</gene>
<reference evidence="15 16" key="1">
    <citation type="journal article" date="2012" name="Stand. Genomic Sci.">
        <title>Genome sequence of the orange-pigmented seawater bacterium Owenweeksia hongkongensis type strain (UST20020801(T)).</title>
        <authorList>
            <person name="Riedel T."/>
            <person name="Held B."/>
            <person name="Nolan M."/>
            <person name="Lucas S."/>
            <person name="Lapidus A."/>
            <person name="Tice H."/>
            <person name="Del Rio T.G."/>
            <person name="Cheng J.F."/>
            <person name="Han C."/>
            <person name="Tapia R."/>
            <person name="Goodwin L.A."/>
            <person name="Pitluck S."/>
            <person name="Liolios K."/>
            <person name="Mavromatis K."/>
            <person name="Pagani I."/>
            <person name="Ivanova N."/>
            <person name="Mikhailova N."/>
            <person name="Pati A."/>
            <person name="Chen A."/>
            <person name="Palaniappan K."/>
            <person name="Rohde M."/>
            <person name="Tindall B.J."/>
            <person name="Detter J.C."/>
            <person name="Goker M."/>
            <person name="Woyke T."/>
            <person name="Bristow J."/>
            <person name="Eisen J.A."/>
            <person name="Markowitz V."/>
            <person name="Hugenholtz P."/>
            <person name="Klenk H.P."/>
            <person name="Kyrpides N.C."/>
        </authorList>
    </citation>
    <scope>NUCLEOTIDE SEQUENCE</scope>
    <source>
        <strain evidence="16">DSM 17368 / JCM 12287 / NRRL B-23963</strain>
    </source>
</reference>
<keyword evidence="8" id="KW-0735">Signal-anchor</keyword>
<evidence type="ECO:0000256" key="10">
    <source>
        <dbReference type="ARBA" id="ARBA00023034"/>
    </source>
</evidence>
<dbReference type="GO" id="GO:0046872">
    <property type="term" value="F:metal ion binding"/>
    <property type="evidence" value="ECO:0007669"/>
    <property type="project" value="UniProtKB-KW"/>
</dbReference>